<dbReference type="Gene3D" id="1.20.1050.90">
    <property type="entry name" value="RecF/RecN/SMC, N-terminal domain"/>
    <property type="match status" value="1"/>
</dbReference>
<dbReference type="InterPro" id="IPR001238">
    <property type="entry name" value="DNA-binding_RecF"/>
</dbReference>
<sequence length="406" mass="46059">MPKVIFNTLKLIAFRNHKKANFSFGNGVNLIVGPNGAGKTNILEAINLLATGKSFRARYDLEMIYNNELASIVSLPRKDENSPLTPLNDKAFALDVHKKTPRSVFSLDSTQTDNDIVREFARVVGTISNDKDGETLEVLIVKGNPNTNLSQKTFKVNGTPKPMYETAKYFSTVLFCPQDLDLFTGSPALRRKFLDDLLCKVDQKYKKEHAVYSKAVRQRNRILEKINKTRRGNDELPFWTTEILKTGTYLQEKRTELIDTLNNNGTGNNIEQIYSDISSQASKIRLEYKINQINLERLEKHREHEIYAKTTLVGPHRDDFDFLINNFSISHYGSRGQQRTGVLALKICELDIIDTKNSSSPVLLLDDIFSELDDVHRKALEGVVQKQQTIITSTHADIKAQNIITL</sequence>
<keyword evidence="9 10" id="KW-0742">SOS response</keyword>
<keyword evidence="8 9" id="KW-0238">DNA-binding</keyword>
<evidence type="ECO:0000259" key="11">
    <source>
        <dbReference type="Pfam" id="PF02463"/>
    </source>
</evidence>
<proteinExistence type="inferred from homology"/>
<evidence type="ECO:0000256" key="10">
    <source>
        <dbReference type="RuleBase" id="RU000578"/>
    </source>
</evidence>
<evidence type="ECO:0000256" key="4">
    <source>
        <dbReference type="ARBA" id="ARBA00022490"/>
    </source>
</evidence>
<keyword evidence="5 9" id="KW-0235">DNA replication</keyword>
<dbReference type="PANTHER" id="PTHR32182:SF0">
    <property type="entry name" value="DNA REPLICATION AND REPAIR PROTEIN RECF"/>
    <property type="match status" value="1"/>
</dbReference>
<evidence type="ECO:0000256" key="2">
    <source>
        <dbReference type="ARBA" id="ARBA00008016"/>
    </source>
</evidence>
<dbReference type="PROSITE" id="PS00617">
    <property type="entry name" value="RECF_1"/>
    <property type="match status" value="1"/>
</dbReference>
<dbReference type="PANTHER" id="PTHR32182">
    <property type="entry name" value="DNA REPLICATION AND REPAIR PROTEIN RECF"/>
    <property type="match status" value="1"/>
</dbReference>
<keyword evidence="4 9" id="KW-0963">Cytoplasm</keyword>
<evidence type="ECO:0000256" key="9">
    <source>
        <dbReference type="HAMAP-Rule" id="MF_00365"/>
    </source>
</evidence>
<evidence type="ECO:0000256" key="8">
    <source>
        <dbReference type="ARBA" id="ARBA00023125"/>
    </source>
</evidence>
<evidence type="ECO:0000256" key="7">
    <source>
        <dbReference type="ARBA" id="ARBA00022840"/>
    </source>
</evidence>
<evidence type="ECO:0000313" key="12">
    <source>
        <dbReference type="EMBL" id="PIS22613.1"/>
    </source>
</evidence>
<comment type="similarity">
    <text evidence="2 9 10">Belongs to the RecF family.</text>
</comment>
<comment type="subcellular location">
    <subcellularLocation>
        <location evidence="1 9 10">Cytoplasm</location>
    </subcellularLocation>
</comment>
<evidence type="ECO:0000256" key="6">
    <source>
        <dbReference type="ARBA" id="ARBA00022741"/>
    </source>
</evidence>
<evidence type="ECO:0000256" key="1">
    <source>
        <dbReference type="ARBA" id="ARBA00004496"/>
    </source>
</evidence>
<dbReference type="Pfam" id="PF02463">
    <property type="entry name" value="SMC_N"/>
    <property type="match status" value="1"/>
</dbReference>
<evidence type="ECO:0000313" key="13">
    <source>
        <dbReference type="Proteomes" id="UP000231252"/>
    </source>
</evidence>
<dbReference type="InterPro" id="IPR018078">
    <property type="entry name" value="DNA-binding_RecF_CS"/>
</dbReference>
<keyword evidence="9 10" id="KW-0234">DNA repair</keyword>
<dbReference type="GO" id="GO:0009432">
    <property type="term" value="P:SOS response"/>
    <property type="evidence" value="ECO:0007669"/>
    <property type="project" value="UniProtKB-UniRule"/>
</dbReference>
<organism evidence="12 13">
    <name type="scientific">candidate division WWE3 bacterium CG08_land_8_20_14_0_20_41_10</name>
    <dbReference type="NCBI Taxonomy" id="1975085"/>
    <lineage>
        <taxon>Bacteria</taxon>
        <taxon>Katanobacteria</taxon>
    </lineage>
</organism>
<dbReference type="EMBL" id="PEYU01000017">
    <property type="protein sequence ID" value="PIS22613.1"/>
    <property type="molecule type" value="Genomic_DNA"/>
</dbReference>
<dbReference type="SUPFAM" id="SSF52540">
    <property type="entry name" value="P-loop containing nucleoside triphosphate hydrolases"/>
    <property type="match status" value="1"/>
</dbReference>
<dbReference type="GO" id="GO:0000731">
    <property type="term" value="P:DNA synthesis involved in DNA repair"/>
    <property type="evidence" value="ECO:0007669"/>
    <property type="project" value="TreeGrafter"/>
</dbReference>
<reference evidence="13" key="1">
    <citation type="submission" date="2017-09" db="EMBL/GenBank/DDBJ databases">
        <title>Depth-based differentiation of microbial function through sediment-hosted aquifers and enrichment of novel symbionts in the deep terrestrial subsurface.</title>
        <authorList>
            <person name="Probst A.J."/>
            <person name="Ladd B."/>
            <person name="Jarett J.K."/>
            <person name="Geller-Mcgrath D.E."/>
            <person name="Sieber C.M.K."/>
            <person name="Emerson J.B."/>
            <person name="Anantharaman K."/>
            <person name="Thomas B.C."/>
            <person name="Malmstrom R."/>
            <person name="Stieglmeier M."/>
            <person name="Klingl A."/>
            <person name="Woyke T."/>
            <person name="Ryan C.M."/>
            <person name="Banfield J.F."/>
        </authorList>
    </citation>
    <scope>NUCLEOTIDE SEQUENCE [LARGE SCALE GENOMIC DNA]</scope>
</reference>
<evidence type="ECO:0000256" key="5">
    <source>
        <dbReference type="ARBA" id="ARBA00022705"/>
    </source>
</evidence>
<gene>
    <name evidence="9" type="primary">recF</name>
    <name evidence="12" type="ORF">COT50_01015</name>
</gene>
<dbReference type="GO" id="GO:0003697">
    <property type="term" value="F:single-stranded DNA binding"/>
    <property type="evidence" value="ECO:0007669"/>
    <property type="project" value="UniProtKB-UniRule"/>
</dbReference>
<keyword evidence="7 9" id="KW-0067">ATP-binding</keyword>
<dbReference type="HAMAP" id="MF_00365">
    <property type="entry name" value="RecF"/>
    <property type="match status" value="1"/>
</dbReference>
<comment type="caution">
    <text evidence="12">The sequence shown here is derived from an EMBL/GenBank/DDBJ whole genome shotgun (WGS) entry which is preliminary data.</text>
</comment>
<dbReference type="GO" id="GO:0006260">
    <property type="term" value="P:DNA replication"/>
    <property type="evidence" value="ECO:0007669"/>
    <property type="project" value="UniProtKB-UniRule"/>
</dbReference>
<dbReference type="AlphaFoldDB" id="A0A2H0XCG8"/>
<comment type="function">
    <text evidence="9 10">The RecF protein is involved in DNA metabolism; it is required for DNA replication and normal SOS inducibility. RecF binds preferentially to single-stranded, linear DNA. It also seems to bind ATP.</text>
</comment>
<protein>
    <recommendedName>
        <fullName evidence="3 9">DNA replication and repair protein RecF</fullName>
    </recommendedName>
</protein>
<dbReference type="Proteomes" id="UP000231252">
    <property type="component" value="Unassembled WGS sequence"/>
</dbReference>
<evidence type="ECO:0000256" key="3">
    <source>
        <dbReference type="ARBA" id="ARBA00020170"/>
    </source>
</evidence>
<dbReference type="PROSITE" id="PS00618">
    <property type="entry name" value="RECF_2"/>
    <property type="match status" value="1"/>
</dbReference>
<dbReference type="GO" id="GO:0005524">
    <property type="term" value="F:ATP binding"/>
    <property type="evidence" value="ECO:0007669"/>
    <property type="project" value="UniProtKB-UniRule"/>
</dbReference>
<keyword evidence="6 9" id="KW-0547">Nucleotide-binding</keyword>
<dbReference type="InterPro" id="IPR027417">
    <property type="entry name" value="P-loop_NTPase"/>
</dbReference>
<dbReference type="GO" id="GO:0006302">
    <property type="term" value="P:double-strand break repair"/>
    <property type="evidence" value="ECO:0007669"/>
    <property type="project" value="TreeGrafter"/>
</dbReference>
<dbReference type="GO" id="GO:0005737">
    <property type="term" value="C:cytoplasm"/>
    <property type="evidence" value="ECO:0007669"/>
    <property type="project" value="UniProtKB-SubCell"/>
</dbReference>
<accession>A0A2H0XCG8</accession>
<name>A0A2H0XCG8_UNCKA</name>
<dbReference type="Gene3D" id="3.40.50.300">
    <property type="entry name" value="P-loop containing nucleotide triphosphate hydrolases"/>
    <property type="match status" value="2"/>
</dbReference>
<feature type="domain" description="RecF/RecN/SMC N-terminal" evidence="11">
    <location>
        <begin position="7"/>
        <end position="395"/>
    </location>
</feature>
<dbReference type="InterPro" id="IPR042174">
    <property type="entry name" value="RecF_2"/>
</dbReference>
<keyword evidence="9 10" id="KW-0227">DNA damage</keyword>
<dbReference type="InterPro" id="IPR003395">
    <property type="entry name" value="RecF/RecN/SMC_N"/>
</dbReference>
<dbReference type="NCBIfam" id="TIGR00611">
    <property type="entry name" value="recf"/>
    <property type="match status" value="1"/>
</dbReference>
<feature type="binding site" evidence="9">
    <location>
        <begin position="33"/>
        <end position="40"/>
    </location>
    <ligand>
        <name>ATP</name>
        <dbReference type="ChEBI" id="CHEBI:30616"/>
    </ligand>
</feature>